<protein>
    <submittedName>
        <fullName evidence="1">Uncharacterized protein</fullName>
    </submittedName>
</protein>
<proteinExistence type="predicted"/>
<evidence type="ECO:0000313" key="1">
    <source>
        <dbReference type="EMBL" id="PEG38376.1"/>
    </source>
</evidence>
<keyword evidence="2" id="KW-1185">Reference proteome</keyword>
<accession>A0A2A7N3A3</accession>
<gene>
    <name evidence="1" type="ORF">CQY20_13090</name>
</gene>
<name>A0A2A7N3A3_MYCAG</name>
<dbReference type="OrthoDB" id="3629104at2"/>
<organism evidence="1 2">
    <name type="scientific">Mycolicibacterium agri</name>
    <name type="common">Mycobacterium agri</name>
    <dbReference type="NCBI Taxonomy" id="36811"/>
    <lineage>
        <taxon>Bacteria</taxon>
        <taxon>Bacillati</taxon>
        <taxon>Actinomycetota</taxon>
        <taxon>Actinomycetes</taxon>
        <taxon>Mycobacteriales</taxon>
        <taxon>Mycobacteriaceae</taxon>
        <taxon>Mycolicibacterium</taxon>
    </lineage>
</organism>
<reference evidence="1 2" key="1">
    <citation type="submission" date="2017-10" db="EMBL/GenBank/DDBJ databases">
        <title>The new phylogeny of genus Mycobacterium.</title>
        <authorList>
            <person name="Tortoli E."/>
            <person name="Trovato A."/>
            <person name="Cirillo D.M."/>
        </authorList>
    </citation>
    <scope>NUCLEOTIDE SEQUENCE [LARGE SCALE GENOMIC DNA]</scope>
    <source>
        <strain evidence="1 2">CCUG37673</strain>
    </source>
</reference>
<dbReference type="AlphaFoldDB" id="A0A2A7N3A3"/>
<sequence length="69" mass="7383">MDNACRECREGLDHCHGTVIHHALTWTECTEDDCVTPEVVHAFKIDCEAVGCTCAQPMGSAEDSASSTG</sequence>
<dbReference type="RefSeq" id="WP_097940518.1">
    <property type="nucleotide sequence ID" value="NZ_BLKS01000001.1"/>
</dbReference>
<dbReference type="Proteomes" id="UP000220914">
    <property type="component" value="Unassembled WGS sequence"/>
</dbReference>
<comment type="caution">
    <text evidence="1">The sequence shown here is derived from an EMBL/GenBank/DDBJ whole genome shotgun (WGS) entry which is preliminary data.</text>
</comment>
<evidence type="ECO:0000313" key="2">
    <source>
        <dbReference type="Proteomes" id="UP000220914"/>
    </source>
</evidence>
<dbReference type="EMBL" id="PDCP01000020">
    <property type="protein sequence ID" value="PEG38376.1"/>
    <property type="molecule type" value="Genomic_DNA"/>
</dbReference>